<evidence type="ECO:0000313" key="2">
    <source>
        <dbReference type="Proteomes" id="UP000249203"/>
    </source>
</evidence>
<proteinExistence type="predicted"/>
<dbReference type="RefSeq" id="WP_275541014.1">
    <property type="nucleotide sequence ID" value="NZ_PIPK01000008.1"/>
</dbReference>
<protein>
    <submittedName>
        <fullName evidence="1">Uncharacterized protein</fullName>
    </submittedName>
</protein>
<name>A0A327X223_9GAMM</name>
<sequence length="43" mass="4734">MKSFRNSPQRSKLLSMSNVVYALLTVVALVLFMQDAQAVFGTA</sequence>
<organism evidence="1 2">
    <name type="scientific">Aliidiomarina maris</name>
    <dbReference type="NCBI Taxonomy" id="531312"/>
    <lineage>
        <taxon>Bacteria</taxon>
        <taxon>Pseudomonadati</taxon>
        <taxon>Pseudomonadota</taxon>
        <taxon>Gammaproteobacteria</taxon>
        <taxon>Alteromonadales</taxon>
        <taxon>Idiomarinaceae</taxon>
        <taxon>Aliidiomarina</taxon>
    </lineage>
</organism>
<dbReference type="EMBL" id="QLMD01000008">
    <property type="protein sequence ID" value="RAJ96493.1"/>
    <property type="molecule type" value="Genomic_DNA"/>
</dbReference>
<dbReference type="Proteomes" id="UP000249203">
    <property type="component" value="Unassembled WGS sequence"/>
</dbReference>
<gene>
    <name evidence="1" type="ORF">B0I24_10872</name>
</gene>
<comment type="caution">
    <text evidence="1">The sequence shown here is derived from an EMBL/GenBank/DDBJ whole genome shotgun (WGS) entry which is preliminary data.</text>
</comment>
<evidence type="ECO:0000313" key="1">
    <source>
        <dbReference type="EMBL" id="RAJ96493.1"/>
    </source>
</evidence>
<accession>A0A327X223</accession>
<reference evidence="1 2" key="1">
    <citation type="submission" date="2018-06" db="EMBL/GenBank/DDBJ databases">
        <title>Genomic Encyclopedia of Type Strains, Phase III (KMG-III): the genomes of soil and plant-associated and newly described type strains.</title>
        <authorList>
            <person name="Whitman W."/>
        </authorList>
    </citation>
    <scope>NUCLEOTIDE SEQUENCE [LARGE SCALE GENOMIC DNA]</scope>
    <source>
        <strain evidence="1 2">CGMCC 1.15366</strain>
    </source>
</reference>
<dbReference type="AlphaFoldDB" id="A0A327X223"/>